<dbReference type="EMBL" id="JACIEU010000041">
    <property type="protein sequence ID" value="MBB4151614.1"/>
    <property type="molecule type" value="Genomic_DNA"/>
</dbReference>
<name>A0A7W6LWB7_9SPHN</name>
<evidence type="ECO:0000256" key="1">
    <source>
        <dbReference type="SAM" id="MobiDB-lite"/>
    </source>
</evidence>
<organism evidence="2 3">
    <name type="scientific">Sphingobium scionense</name>
    <dbReference type="NCBI Taxonomy" id="1404341"/>
    <lineage>
        <taxon>Bacteria</taxon>
        <taxon>Pseudomonadati</taxon>
        <taxon>Pseudomonadota</taxon>
        <taxon>Alphaproteobacteria</taxon>
        <taxon>Sphingomonadales</taxon>
        <taxon>Sphingomonadaceae</taxon>
        <taxon>Sphingobium</taxon>
    </lineage>
</organism>
<feature type="region of interest" description="Disordered" evidence="1">
    <location>
        <begin position="153"/>
        <end position="180"/>
    </location>
</feature>
<reference evidence="2 3" key="1">
    <citation type="submission" date="2020-08" db="EMBL/GenBank/DDBJ databases">
        <title>Genomic Encyclopedia of Type Strains, Phase IV (KMG-IV): sequencing the most valuable type-strain genomes for metagenomic binning, comparative biology and taxonomic classification.</title>
        <authorList>
            <person name="Goeker M."/>
        </authorList>
    </citation>
    <scope>NUCLEOTIDE SEQUENCE [LARGE SCALE GENOMIC DNA]</scope>
    <source>
        <strain evidence="2 3">DSM 19371</strain>
    </source>
</reference>
<dbReference type="RefSeq" id="WP_188084393.1">
    <property type="nucleotide sequence ID" value="NZ_JACIEU010000041.1"/>
</dbReference>
<evidence type="ECO:0000313" key="2">
    <source>
        <dbReference type="EMBL" id="MBB4151614.1"/>
    </source>
</evidence>
<accession>A0A7W6LWB7</accession>
<keyword evidence="3" id="KW-1185">Reference proteome</keyword>
<protein>
    <submittedName>
        <fullName evidence="2">Uncharacterized protein</fullName>
    </submittedName>
</protein>
<dbReference type="Proteomes" id="UP000590524">
    <property type="component" value="Unassembled WGS sequence"/>
</dbReference>
<comment type="caution">
    <text evidence="2">The sequence shown here is derived from an EMBL/GenBank/DDBJ whole genome shotgun (WGS) entry which is preliminary data.</text>
</comment>
<evidence type="ECO:0000313" key="3">
    <source>
        <dbReference type="Proteomes" id="UP000590524"/>
    </source>
</evidence>
<dbReference type="AlphaFoldDB" id="A0A7W6LWB7"/>
<gene>
    <name evidence="2" type="ORF">GGQ90_005428</name>
</gene>
<feature type="compositionally biased region" description="Basic and acidic residues" evidence="1">
    <location>
        <begin position="156"/>
        <end position="167"/>
    </location>
</feature>
<sequence length="180" mass="19752">MFGAIKVTLQLSAAAVVVQNLLERWQHTGLFDLDPKALSSKLVARAYGQDEGQFNGKKGPRPHKIAVAALAFAQGMRDYDLSSDEYNACHLSIGSILMEIEANGHNYPLTGKDRLFLELAAREYASRDPVNVNDVADLQPPSQDAASIAPLTVEARSSDPELRRRMSDLQARMDAFPGRN</sequence>
<proteinExistence type="predicted"/>